<dbReference type="Gene3D" id="1.10.4030.10">
    <property type="entry name" value="Porin chaperone SurA, peptide-binding domain"/>
    <property type="match status" value="1"/>
</dbReference>
<dbReference type="Gene3D" id="3.10.50.40">
    <property type="match status" value="1"/>
</dbReference>
<dbReference type="SMART" id="SM00028">
    <property type="entry name" value="TPR"/>
    <property type="match status" value="5"/>
</dbReference>
<sequence>MIMDALRKRMKTIIYVIVVAFVATGALVYLRGPRGGNSQQEAYAQRSDRPVATVNGEEISYQEYSYQLNGYLRQYQNQISSNQVVGLKSRVLNNLINQELILQAAEKNGINPEISEETIQEQLDQAINKYASSKEEFEKIIKKNGQTIEDVKNTIKNSMTMQKRIEGMLAKVKADVKITEEEIAKEYEEVTASHILIKTDDKDDKEAKEKAEKVLKLAKAGNDFTELAKEYSEGPSASRGGELGSFGHGKMVPAFEKAAFAMKVGEVSDLVKTEFGYHIIKVTDKKVASGEEFNSKKEEIRKKLLSQKESEAINQWIEETRDDSKVIIKDKEINAFTAAQEGDLKTAIKDYKAAIKANSGSYYLYHNLADAYQRNGNQEDVISTYQEAINKYPEQVDFYMSLANIYQKEEKFDKAVEVYEQGLTNNQDNAELHLGLGDLYRAQDKTDEAVVEYEKFSKLSGDNLMAHYRLARVYSQMGLEDKSKAEMEKLKEIQKKKQEQVKEEREEENKAEETKTEAKTEKN</sequence>
<dbReference type="STRING" id="926561.GCA_000379025_00524"/>
<evidence type="ECO:0000259" key="11">
    <source>
        <dbReference type="PROSITE" id="PS50198"/>
    </source>
</evidence>
<evidence type="ECO:0000256" key="7">
    <source>
        <dbReference type="PROSITE-ProRule" id="PRU00339"/>
    </source>
</evidence>
<feature type="repeat" description="TPR" evidence="7">
    <location>
        <begin position="430"/>
        <end position="463"/>
    </location>
</feature>
<gene>
    <name evidence="12" type="ORF">C7959_13412</name>
</gene>
<evidence type="ECO:0000256" key="2">
    <source>
        <dbReference type="ARBA" id="ARBA00013194"/>
    </source>
</evidence>
<dbReference type="InterPro" id="IPR050245">
    <property type="entry name" value="PrsA_foldase"/>
</dbReference>
<evidence type="ECO:0000256" key="5">
    <source>
        <dbReference type="ARBA" id="ARBA00023235"/>
    </source>
</evidence>
<dbReference type="InterPro" id="IPR046357">
    <property type="entry name" value="PPIase_dom_sf"/>
</dbReference>
<dbReference type="PANTHER" id="PTHR47245">
    <property type="entry name" value="PEPTIDYLPROLYL ISOMERASE"/>
    <property type="match status" value="1"/>
</dbReference>
<dbReference type="InterPro" id="IPR019734">
    <property type="entry name" value="TPR_rpt"/>
</dbReference>
<keyword evidence="10" id="KW-0472">Membrane</keyword>
<name>A0A4R8GT58_9FIRM</name>
<reference evidence="12 13" key="1">
    <citation type="submission" date="2019-03" db="EMBL/GenBank/DDBJ databases">
        <title>Subsurface microbial communities from deep shales in Ohio and West Virginia, USA.</title>
        <authorList>
            <person name="Wrighton K."/>
        </authorList>
    </citation>
    <scope>NUCLEOTIDE SEQUENCE [LARGE SCALE GENOMIC DNA]</scope>
    <source>
        <strain evidence="12 13">MSL 6dP</strain>
    </source>
</reference>
<dbReference type="AlphaFoldDB" id="A0A4R8GT58"/>
<dbReference type="InterPro" id="IPR000297">
    <property type="entry name" value="PPIase_PpiC"/>
</dbReference>
<dbReference type="RefSeq" id="WP_134118439.1">
    <property type="nucleotide sequence ID" value="NZ_SOEG01000034.1"/>
</dbReference>
<dbReference type="Pfam" id="PF13414">
    <property type="entry name" value="TPR_11"/>
    <property type="match status" value="1"/>
</dbReference>
<dbReference type="PROSITE" id="PS50005">
    <property type="entry name" value="TPR"/>
    <property type="match status" value="3"/>
</dbReference>
<dbReference type="Gene3D" id="1.25.40.10">
    <property type="entry name" value="Tetratricopeptide repeat domain"/>
    <property type="match status" value="1"/>
</dbReference>
<evidence type="ECO:0000256" key="3">
    <source>
        <dbReference type="ARBA" id="ARBA00022729"/>
    </source>
</evidence>
<dbReference type="InterPro" id="IPR011990">
    <property type="entry name" value="TPR-like_helical_dom_sf"/>
</dbReference>
<dbReference type="InterPro" id="IPR027304">
    <property type="entry name" value="Trigger_fact/SurA_dom_sf"/>
</dbReference>
<evidence type="ECO:0000256" key="1">
    <source>
        <dbReference type="ARBA" id="ARBA00000971"/>
    </source>
</evidence>
<keyword evidence="5 6" id="KW-0413">Isomerase</keyword>
<proteinExistence type="predicted"/>
<keyword evidence="7" id="KW-0802">TPR repeat</keyword>
<dbReference type="GO" id="GO:0003755">
    <property type="term" value="F:peptidyl-prolyl cis-trans isomerase activity"/>
    <property type="evidence" value="ECO:0007669"/>
    <property type="project" value="UniProtKB-KW"/>
</dbReference>
<dbReference type="Pfam" id="PF13616">
    <property type="entry name" value="Rotamase_3"/>
    <property type="match status" value="1"/>
</dbReference>
<evidence type="ECO:0000313" key="12">
    <source>
        <dbReference type="EMBL" id="TDX47998.1"/>
    </source>
</evidence>
<accession>A0A4R8GT58</accession>
<protein>
    <recommendedName>
        <fullName evidence="2">peptidylprolyl isomerase</fullName>
        <ecNumber evidence="2">5.2.1.8</ecNumber>
    </recommendedName>
</protein>
<evidence type="ECO:0000256" key="4">
    <source>
        <dbReference type="ARBA" id="ARBA00023110"/>
    </source>
</evidence>
<organism evidence="12 13">
    <name type="scientific">Orenia marismortui</name>
    <dbReference type="NCBI Taxonomy" id="46469"/>
    <lineage>
        <taxon>Bacteria</taxon>
        <taxon>Bacillati</taxon>
        <taxon>Bacillota</taxon>
        <taxon>Clostridia</taxon>
        <taxon>Halanaerobiales</taxon>
        <taxon>Halobacteroidaceae</taxon>
        <taxon>Orenia</taxon>
    </lineage>
</organism>
<dbReference type="SUPFAM" id="SSF48452">
    <property type="entry name" value="TPR-like"/>
    <property type="match status" value="1"/>
</dbReference>
<evidence type="ECO:0000256" key="10">
    <source>
        <dbReference type="SAM" id="Phobius"/>
    </source>
</evidence>
<keyword evidence="10" id="KW-0812">Transmembrane</keyword>
<keyword evidence="10" id="KW-1133">Transmembrane helix</keyword>
<keyword evidence="8" id="KW-0175">Coiled coil</keyword>
<dbReference type="Pfam" id="PF13174">
    <property type="entry name" value="TPR_6"/>
    <property type="match status" value="1"/>
</dbReference>
<keyword evidence="3" id="KW-0732">Signal</keyword>
<dbReference type="Pfam" id="PF13624">
    <property type="entry name" value="SurA_N_3"/>
    <property type="match status" value="1"/>
</dbReference>
<keyword evidence="13" id="KW-1185">Reference proteome</keyword>
<comment type="caution">
    <text evidence="12">The sequence shown here is derived from an EMBL/GenBank/DDBJ whole genome shotgun (WGS) entry which is preliminary data.</text>
</comment>
<dbReference type="PROSITE" id="PS50198">
    <property type="entry name" value="PPIC_PPIASE_2"/>
    <property type="match status" value="1"/>
</dbReference>
<dbReference type="SUPFAM" id="SSF109998">
    <property type="entry name" value="Triger factor/SurA peptide-binding domain-like"/>
    <property type="match status" value="1"/>
</dbReference>
<feature type="region of interest" description="Disordered" evidence="9">
    <location>
        <begin position="490"/>
        <end position="523"/>
    </location>
</feature>
<evidence type="ECO:0000313" key="13">
    <source>
        <dbReference type="Proteomes" id="UP000295832"/>
    </source>
</evidence>
<feature type="repeat" description="TPR" evidence="7">
    <location>
        <begin position="362"/>
        <end position="395"/>
    </location>
</feature>
<dbReference type="Pfam" id="PF13181">
    <property type="entry name" value="TPR_8"/>
    <property type="match status" value="1"/>
</dbReference>
<evidence type="ECO:0000256" key="6">
    <source>
        <dbReference type="PROSITE-ProRule" id="PRU00278"/>
    </source>
</evidence>
<evidence type="ECO:0000256" key="9">
    <source>
        <dbReference type="SAM" id="MobiDB-lite"/>
    </source>
</evidence>
<dbReference type="EC" id="5.2.1.8" evidence="2"/>
<evidence type="ECO:0000256" key="8">
    <source>
        <dbReference type="SAM" id="Coils"/>
    </source>
</evidence>
<feature type="coiled-coil region" evidence="8">
    <location>
        <begin position="116"/>
        <end position="143"/>
    </location>
</feature>
<dbReference type="PANTHER" id="PTHR47245:SF1">
    <property type="entry name" value="FOLDASE PROTEIN PRSA"/>
    <property type="match status" value="1"/>
</dbReference>
<dbReference type="SUPFAM" id="SSF54534">
    <property type="entry name" value="FKBP-like"/>
    <property type="match status" value="1"/>
</dbReference>
<dbReference type="Proteomes" id="UP000295832">
    <property type="component" value="Unassembled WGS sequence"/>
</dbReference>
<feature type="repeat" description="TPR" evidence="7">
    <location>
        <begin position="396"/>
        <end position="429"/>
    </location>
</feature>
<keyword evidence="4 6" id="KW-0697">Rotamase</keyword>
<dbReference type="EMBL" id="SOEG01000034">
    <property type="protein sequence ID" value="TDX47998.1"/>
    <property type="molecule type" value="Genomic_DNA"/>
</dbReference>
<comment type="catalytic activity">
    <reaction evidence="1">
        <text>[protein]-peptidylproline (omega=180) = [protein]-peptidylproline (omega=0)</text>
        <dbReference type="Rhea" id="RHEA:16237"/>
        <dbReference type="Rhea" id="RHEA-COMP:10747"/>
        <dbReference type="Rhea" id="RHEA-COMP:10748"/>
        <dbReference type="ChEBI" id="CHEBI:83833"/>
        <dbReference type="ChEBI" id="CHEBI:83834"/>
        <dbReference type="EC" id="5.2.1.8"/>
    </reaction>
</comment>
<feature type="domain" description="PpiC" evidence="11">
    <location>
        <begin position="187"/>
        <end position="284"/>
    </location>
</feature>
<feature type="transmembrane region" description="Helical" evidence="10">
    <location>
        <begin position="12"/>
        <end position="30"/>
    </location>
</feature>